<organism evidence="3 4">
    <name type="scientific">Shewanella maritima</name>
    <dbReference type="NCBI Taxonomy" id="2520507"/>
    <lineage>
        <taxon>Bacteria</taxon>
        <taxon>Pseudomonadati</taxon>
        <taxon>Pseudomonadota</taxon>
        <taxon>Gammaproteobacteria</taxon>
        <taxon>Alteromonadales</taxon>
        <taxon>Shewanellaceae</taxon>
        <taxon>Shewanella</taxon>
    </lineage>
</organism>
<keyword evidence="2" id="KW-0472">Membrane</keyword>
<evidence type="ECO:0000256" key="2">
    <source>
        <dbReference type="SAM" id="Phobius"/>
    </source>
</evidence>
<dbReference type="NCBIfam" id="TIGR03503">
    <property type="entry name" value="TIGR03503 family protein"/>
    <property type="match status" value="1"/>
</dbReference>
<dbReference type="AlphaFoldDB" id="A0A411PMD7"/>
<feature type="region of interest" description="Disordered" evidence="1">
    <location>
        <begin position="422"/>
        <end position="443"/>
    </location>
</feature>
<reference evidence="3 4" key="1">
    <citation type="submission" date="2019-02" db="EMBL/GenBank/DDBJ databases">
        <title>Shewanella sp. D4-2 isolated from Dokdo Island.</title>
        <authorList>
            <person name="Baek K."/>
        </authorList>
    </citation>
    <scope>NUCLEOTIDE SEQUENCE [LARGE SCALE GENOMIC DNA]</scope>
    <source>
        <strain evidence="3 4">D4-2</strain>
    </source>
</reference>
<keyword evidence="4" id="KW-1185">Reference proteome</keyword>
<dbReference type="Proteomes" id="UP000291106">
    <property type="component" value="Chromosome"/>
</dbReference>
<feature type="transmembrane region" description="Helical" evidence="2">
    <location>
        <begin position="380"/>
        <end position="402"/>
    </location>
</feature>
<dbReference type="RefSeq" id="WP_130603087.1">
    <property type="nucleotide sequence ID" value="NZ_CP036200.1"/>
</dbReference>
<evidence type="ECO:0000256" key="1">
    <source>
        <dbReference type="SAM" id="MobiDB-lite"/>
    </source>
</evidence>
<dbReference type="KEGG" id="smai:EXU30_20070"/>
<proteinExistence type="predicted"/>
<protein>
    <submittedName>
        <fullName evidence="3">TIGR03503 family protein</fullName>
    </submittedName>
</protein>
<name>A0A411PMD7_9GAMM</name>
<keyword evidence="2" id="KW-0812">Transmembrane</keyword>
<dbReference type="EMBL" id="CP036200">
    <property type="protein sequence ID" value="QBF84710.1"/>
    <property type="molecule type" value="Genomic_DNA"/>
</dbReference>
<evidence type="ECO:0000313" key="4">
    <source>
        <dbReference type="Proteomes" id="UP000291106"/>
    </source>
</evidence>
<sequence length="443" mass="48817">MASIAKHSFQLLIKTVATALLSLTLVSLGAVAQMQSKIVNASTAQELKNRFRIDSMVSKMTLLIQRQYGSAPVVIVLPDGSKWYSSRHPENVKWVDGVAGDMIYIENPMPGPWQLLGAIVQGSEIKKVSDLQIEVDPFPQPLFRGERIKVHAYLNGDEELITIPGMDYMLEWTARFISDSDSSDKNFATGIVIAGKYQDNGEKLDEAADDGEFTGDVNLDQPTGDYTLQVTARNNIFERQFSSPFTLSERPITAKVNPDEDPQSGSWTLELAITDAVKLEETHFHFDMIGPAGLNIPITLLDMNDKRTLLALPKVTEYGSYRIKGNAVSTTMGGREIFVDLPEMFFNYLEPPAPPPSAEELAAIAAAEEAKAEQEAKDKAVFWIISINVSVLLLGVLALIIWRKKQSLNKALAAAEQELAEEELQAGNTQGMDDIDLSIPDDK</sequence>
<dbReference type="OrthoDB" id="798937at2"/>
<accession>A0A411PMD7</accession>
<dbReference type="NCBIfam" id="NF041940">
    <property type="entry name" value="choice_anch_X"/>
    <property type="match status" value="1"/>
</dbReference>
<evidence type="ECO:0000313" key="3">
    <source>
        <dbReference type="EMBL" id="QBF84710.1"/>
    </source>
</evidence>
<gene>
    <name evidence="3" type="ORF">EXU30_20070</name>
</gene>
<keyword evidence="2" id="KW-1133">Transmembrane helix</keyword>
<dbReference type="InterPro" id="IPR020010">
    <property type="entry name" value="CHP03503"/>
</dbReference>